<evidence type="ECO:0000256" key="2">
    <source>
        <dbReference type="RuleBase" id="RU362080"/>
    </source>
</evidence>
<dbReference type="eggNOG" id="COG2161">
    <property type="taxonomic scope" value="Bacteria"/>
</dbReference>
<dbReference type="RefSeq" id="WP_231649008.1">
    <property type="nucleotide sequence ID" value="NZ_CAUPKV010000013.1"/>
</dbReference>
<dbReference type="GeneID" id="85166675"/>
<comment type="similarity">
    <text evidence="1 2">Belongs to the phD/YefM antitoxin family.</text>
</comment>
<dbReference type="Proteomes" id="UP000029033">
    <property type="component" value="Unassembled WGS sequence"/>
</dbReference>
<dbReference type="AlphaFoldDB" id="A0A087DIZ8"/>
<dbReference type="InterPro" id="IPR006442">
    <property type="entry name" value="Antitoxin_Phd/YefM"/>
</dbReference>
<gene>
    <name evidence="3" type="ORF">BSCA_0529</name>
</gene>
<dbReference type="InterPro" id="IPR051405">
    <property type="entry name" value="phD/YefM_antitoxin"/>
</dbReference>
<reference evidence="3 4" key="1">
    <citation type="submission" date="2014-03" db="EMBL/GenBank/DDBJ databases">
        <title>Genomics of Bifidobacteria.</title>
        <authorList>
            <person name="Ventura M."/>
            <person name="Milani C."/>
            <person name="Lugli G.A."/>
        </authorList>
    </citation>
    <scope>NUCLEOTIDE SEQUENCE [LARGE SCALE GENOMIC DNA]</scope>
    <source>
        <strain evidence="3 4">LMG 21589</strain>
    </source>
</reference>
<dbReference type="Gene3D" id="3.40.1620.10">
    <property type="entry name" value="YefM-like domain"/>
    <property type="match status" value="1"/>
</dbReference>
<dbReference type="PANTHER" id="PTHR33713">
    <property type="entry name" value="ANTITOXIN YAFN-RELATED"/>
    <property type="match status" value="1"/>
</dbReference>
<name>A0A087DIZ8_9BIFI</name>
<dbReference type="Pfam" id="PF02604">
    <property type="entry name" value="PhdYeFM_antitox"/>
    <property type="match status" value="1"/>
</dbReference>
<dbReference type="NCBIfam" id="TIGR01552">
    <property type="entry name" value="phd_fam"/>
    <property type="match status" value="1"/>
</dbReference>
<sequence length="126" mass="14705">MIQEDHSAMQARHGASLHNRRHTVQYFVQDMPQWTENMMVQAVSYSAFRNNLKSYMRKVNEDADTLMVTNIDPNDNVVVMSVRDYDSLMEMLRIHQNPYLRDKIAQGLEQARQGSVLPHDLIDPED</sequence>
<dbReference type="STRING" id="158787.BSCA_0529"/>
<organism evidence="3 4">
    <name type="scientific">Bifidobacterium scardovii</name>
    <dbReference type="NCBI Taxonomy" id="158787"/>
    <lineage>
        <taxon>Bacteria</taxon>
        <taxon>Bacillati</taxon>
        <taxon>Actinomycetota</taxon>
        <taxon>Actinomycetes</taxon>
        <taxon>Bifidobacteriales</taxon>
        <taxon>Bifidobacteriaceae</taxon>
        <taxon>Bifidobacterium</taxon>
    </lineage>
</organism>
<protein>
    <recommendedName>
        <fullName evidence="2">Antitoxin</fullName>
    </recommendedName>
</protein>
<proteinExistence type="inferred from homology"/>
<dbReference type="EMBL" id="JGZO01000002">
    <property type="protein sequence ID" value="KFI95498.1"/>
    <property type="molecule type" value="Genomic_DNA"/>
</dbReference>
<dbReference type="PANTHER" id="PTHR33713:SF6">
    <property type="entry name" value="ANTITOXIN YEFM"/>
    <property type="match status" value="1"/>
</dbReference>
<evidence type="ECO:0000313" key="3">
    <source>
        <dbReference type="EMBL" id="KFI95498.1"/>
    </source>
</evidence>
<evidence type="ECO:0000256" key="1">
    <source>
        <dbReference type="ARBA" id="ARBA00009981"/>
    </source>
</evidence>
<accession>A0A087DIZ8</accession>
<comment type="caution">
    <text evidence="3">The sequence shown here is derived from an EMBL/GenBank/DDBJ whole genome shotgun (WGS) entry which is preliminary data.</text>
</comment>
<comment type="function">
    <text evidence="2">Antitoxin component of a type II toxin-antitoxin (TA) system.</text>
</comment>
<keyword evidence="4" id="KW-1185">Reference proteome</keyword>
<dbReference type="InterPro" id="IPR036165">
    <property type="entry name" value="YefM-like_sf"/>
</dbReference>
<dbReference type="SUPFAM" id="SSF143120">
    <property type="entry name" value="YefM-like"/>
    <property type="match status" value="1"/>
</dbReference>
<evidence type="ECO:0000313" key="4">
    <source>
        <dbReference type="Proteomes" id="UP000029033"/>
    </source>
</evidence>